<gene>
    <name evidence="1" type="ORF">PJG4_156</name>
</gene>
<dbReference type="KEGG" id="vg:14006155"/>
<organism evidence="1 2">
    <name type="scientific">Pseudomonas phage JG004</name>
    <dbReference type="NCBI Taxonomy" id="757342"/>
    <lineage>
        <taxon>Viruses</taxon>
        <taxon>Duplodnaviria</taxon>
        <taxon>Heunggongvirae</taxon>
        <taxon>Uroviricota</taxon>
        <taxon>Caudoviricetes</taxon>
        <taxon>Vandenendeviridae</taxon>
        <taxon>Skurskavirinae</taxon>
        <taxon>Pakpunavirus</taxon>
        <taxon>Pakpunavirus JG004</taxon>
    </lineage>
</organism>
<name>F4YDS9_9CAUD</name>
<protein>
    <submittedName>
        <fullName evidence="1">Uncharacterized protein</fullName>
    </submittedName>
</protein>
<dbReference type="RefSeq" id="YP_007003118.1">
    <property type="nucleotide sequence ID" value="NC_019450.1"/>
</dbReference>
<dbReference type="GeneID" id="14006155"/>
<reference evidence="1 2" key="1">
    <citation type="journal article" date="2011" name="BMC Microbiol.">
        <title>Sequencing and Characterization of Pseudomonas aeruginosa phage JG004.</title>
        <authorList>
            <person name="Garbe J."/>
            <person name="Bunk B."/>
            <person name="Rohde M."/>
            <person name="Schobert M."/>
        </authorList>
    </citation>
    <scope>NUCLEOTIDE SEQUENCE [LARGE SCALE GENOMIC DNA]</scope>
    <source>
        <strain evidence="1 2">JG004</strain>
    </source>
</reference>
<dbReference type="Proteomes" id="UP000008741">
    <property type="component" value="Segment"/>
</dbReference>
<proteinExistence type="predicted"/>
<evidence type="ECO:0000313" key="2">
    <source>
        <dbReference type="Proteomes" id="UP000008741"/>
    </source>
</evidence>
<keyword evidence="2" id="KW-1185">Reference proteome</keyword>
<dbReference type="OrthoDB" id="14520at10239"/>
<sequence length="146" mass="16153">MGSEVVSLSVPDNGRRSLLQRRPVMRQLNKTQFKALGAKIDLALELAATGRGELMNGYGSTCYISNKAGHNILRVSYHNSRFVVYGNESVRVTGTALQAWMEWKGINLAAIASVSEYGYHPNLSIGHNDALKTLKDIDSYQREPVQ</sequence>
<accession>F4YDS9</accession>
<dbReference type="EMBL" id="GU988610">
    <property type="protein sequence ID" value="AEC53253.1"/>
    <property type="molecule type" value="Genomic_DNA"/>
</dbReference>
<evidence type="ECO:0000313" key="1">
    <source>
        <dbReference type="EMBL" id="AEC53253.1"/>
    </source>
</evidence>